<dbReference type="Proteomes" id="UP000219612">
    <property type="component" value="Unassembled WGS sequence"/>
</dbReference>
<evidence type="ECO:0000313" key="3">
    <source>
        <dbReference type="Proteomes" id="UP000219612"/>
    </source>
</evidence>
<sequence>MSDLSPDLFQRWYHSFEEDTDDEAVYRPADFPFPPRRAPRESLEFRPGGGYIEYGPGPADRSAPSRGSWEAEQADAVRVRAGAGTRLLHITAHDGQVLKIRK</sequence>
<organism evidence="2 3">
    <name type="scientific">Paractinoplanes atraurantiacus</name>
    <dbReference type="NCBI Taxonomy" id="1036182"/>
    <lineage>
        <taxon>Bacteria</taxon>
        <taxon>Bacillati</taxon>
        <taxon>Actinomycetota</taxon>
        <taxon>Actinomycetes</taxon>
        <taxon>Micromonosporales</taxon>
        <taxon>Micromonosporaceae</taxon>
        <taxon>Paractinoplanes</taxon>
    </lineage>
</organism>
<protein>
    <submittedName>
        <fullName evidence="2">Uncharacterized protein</fullName>
    </submittedName>
</protein>
<dbReference type="AlphaFoldDB" id="A0A285HEE0"/>
<evidence type="ECO:0000256" key="1">
    <source>
        <dbReference type="SAM" id="MobiDB-lite"/>
    </source>
</evidence>
<dbReference type="EMBL" id="OBDY01000004">
    <property type="protein sequence ID" value="SNY34027.1"/>
    <property type="molecule type" value="Genomic_DNA"/>
</dbReference>
<proteinExistence type="predicted"/>
<reference evidence="2 3" key="1">
    <citation type="submission" date="2017-09" db="EMBL/GenBank/DDBJ databases">
        <authorList>
            <person name="Ehlers B."/>
            <person name="Leendertz F.H."/>
        </authorList>
    </citation>
    <scope>NUCLEOTIDE SEQUENCE [LARGE SCALE GENOMIC DNA]</scope>
    <source>
        <strain evidence="2 3">CGMCC 4.6857</strain>
    </source>
</reference>
<dbReference type="OrthoDB" id="2651079at2"/>
<feature type="region of interest" description="Disordered" evidence="1">
    <location>
        <begin position="29"/>
        <end position="71"/>
    </location>
</feature>
<accession>A0A285HEE0</accession>
<dbReference type="RefSeq" id="WP_097320105.1">
    <property type="nucleotide sequence ID" value="NZ_OBDY01000004.1"/>
</dbReference>
<gene>
    <name evidence="2" type="ORF">SAMN05421748_104219</name>
</gene>
<evidence type="ECO:0000313" key="2">
    <source>
        <dbReference type="EMBL" id="SNY34027.1"/>
    </source>
</evidence>
<name>A0A285HEE0_9ACTN</name>
<keyword evidence="3" id="KW-1185">Reference proteome</keyword>